<proteinExistence type="predicted"/>
<evidence type="ECO:0000313" key="1">
    <source>
        <dbReference type="EMBL" id="QHT90407.1"/>
    </source>
</evidence>
<dbReference type="EMBL" id="MN740154">
    <property type="protein sequence ID" value="QHT90407.1"/>
    <property type="molecule type" value="Genomic_DNA"/>
</dbReference>
<protein>
    <submittedName>
        <fullName evidence="1">Uncharacterized protein</fullName>
    </submittedName>
</protein>
<reference evidence="1" key="1">
    <citation type="journal article" date="2020" name="Nature">
        <title>Giant virus diversity and host interactions through global metagenomics.</title>
        <authorList>
            <person name="Schulz F."/>
            <person name="Roux S."/>
            <person name="Paez-Espino D."/>
            <person name="Jungbluth S."/>
            <person name="Walsh D.A."/>
            <person name="Denef V.J."/>
            <person name="McMahon K.D."/>
            <person name="Konstantinidis K.T."/>
            <person name="Eloe-Fadrosh E.A."/>
            <person name="Kyrpides N.C."/>
            <person name="Woyke T."/>
        </authorList>
    </citation>
    <scope>NUCLEOTIDE SEQUENCE</scope>
    <source>
        <strain evidence="1">GVMAG-M-3300023184-68</strain>
    </source>
</reference>
<sequence>MRKGVRCSRLYKKLIKNNVFLINTDNVTMNPTIEELYTIVNNLVGENTKIKEELRQLRQLITTQPKKPNQLLTNTPIPKMVFQEWVKTFKVTPKHLERVFIFDMMEGLKSCLQEYITTEGVHNIPIRTPPERRHVLYIYDQDVSCPNSTWSVCDMDDMLVLIDQLTLQFDIAFCEWDEKNRERMQSTQEDKDKYNVYLLKIEGKDFRKYKDKHRNELRNWLCEKVLVV</sequence>
<organism evidence="1">
    <name type="scientific">viral metagenome</name>
    <dbReference type="NCBI Taxonomy" id="1070528"/>
    <lineage>
        <taxon>unclassified sequences</taxon>
        <taxon>metagenomes</taxon>
        <taxon>organismal metagenomes</taxon>
    </lineage>
</organism>
<name>A0A6C0ID94_9ZZZZ</name>
<dbReference type="AlphaFoldDB" id="A0A6C0ID94"/>
<accession>A0A6C0ID94</accession>